<dbReference type="Proteomes" id="UP001165065">
    <property type="component" value="Unassembled WGS sequence"/>
</dbReference>
<dbReference type="Pfam" id="PF03798">
    <property type="entry name" value="TRAM_LAG1_CLN8"/>
    <property type="match status" value="1"/>
</dbReference>
<feature type="domain" description="TLC" evidence="6">
    <location>
        <begin position="38"/>
        <end position="251"/>
    </location>
</feature>
<sequence>MAEHVDKIVVIIKSTIGPLRSSGYITISFSACALFVLVKILVGQALNVYWYAVLHAILTGPPALLCMYLDSHASRIDPGSSPEPLRSIKGAQALTPLHSLVPMISLGYGLVDLVEGIYLKRYDYVIHGLSMLASMGSCCFLGKSHLVTPALIMELSSVPLNFLDCTIENELFKIVIQITFVLSFFFTRLIIVPWLWFNFVKTYYRHVVVGGNKSSFPGWFIYIVVGLGLVFHSLNAYWFSYVLQKAGDAIGGGGAGAGEKEL</sequence>
<dbReference type="EMBL" id="BRYA01000321">
    <property type="protein sequence ID" value="GMI46954.1"/>
    <property type="molecule type" value="Genomic_DNA"/>
</dbReference>
<dbReference type="GO" id="GO:0055088">
    <property type="term" value="P:lipid homeostasis"/>
    <property type="evidence" value="ECO:0007669"/>
    <property type="project" value="TreeGrafter"/>
</dbReference>
<dbReference type="InterPro" id="IPR050846">
    <property type="entry name" value="TLCD"/>
</dbReference>
<evidence type="ECO:0000256" key="3">
    <source>
        <dbReference type="ARBA" id="ARBA00022989"/>
    </source>
</evidence>
<feature type="transmembrane region" description="Helical" evidence="5">
    <location>
        <begin position="174"/>
        <end position="196"/>
    </location>
</feature>
<comment type="caution">
    <text evidence="7">The sequence shown here is derived from an EMBL/GenBank/DDBJ whole genome shotgun (WGS) entry which is preliminary data.</text>
</comment>
<evidence type="ECO:0000256" key="2">
    <source>
        <dbReference type="ARBA" id="ARBA00022692"/>
    </source>
</evidence>
<evidence type="ECO:0000313" key="7">
    <source>
        <dbReference type="EMBL" id="GMI46954.1"/>
    </source>
</evidence>
<dbReference type="PANTHER" id="PTHR13439">
    <property type="entry name" value="CT120 PROTEIN"/>
    <property type="match status" value="1"/>
</dbReference>
<dbReference type="AlphaFoldDB" id="A0A9W7GL82"/>
<feature type="transmembrane region" description="Helical" evidence="5">
    <location>
        <begin position="48"/>
        <end position="69"/>
    </location>
</feature>
<evidence type="ECO:0000313" key="8">
    <source>
        <dbReference type="Proteomes" id="UP001165065"/>
    </source>
</evidence>
<proteinExistence type="predicted"/>
<evidence type="ECO:0000256" key="4">
    <source>
        <dbReference type="ARBA" id="ARBA00023136"/>
    </source>
</evidence>
<dbReference type="OrthoDB" id="10266980at2759"/>
<protein>
    <recommendedName>
        <fullName evidence="6">TLC domain-containing protein</fullName>
    </recommendedName>
</protein>
<organism evidence="7 8">
    <name type="scientific">Triparma columacea</name>
    <dbReference type="NCBI Taxonomy" id="722753"/>
    <lineage>
        <taxon>Eukaryota</taxon>
        <taxon>Sar</taxon>
        <taxon>Stramenopiles</taxon>
        <taxon>Ochrophyta</taxon>
        <taxon>Bolidophyceae</taxon>
        <taxon>Parmales</taxon>
        <taxon>Triparmaceae</taxon>
        <taxon>Triparma</taxon>
    </lineage>
</organism>
<keyword evidence="3 5" id="KW-1133">Transmembrane helix</keyword>
<reference evidence="8" key="1">
    <citation type="journal article" date="2023" name="Commun. Biol.">
        <title>Genome analysis of Parmales, the sister group of diatoms, reveals the evolutionary specialization of diatoms from phago-mixotrophs to photoautotrophs.</title>
        <authorList>
            <person name="Ban H."/>
            <person name="Sato S."/>
            <person name="Yoshikawa S."/>
            <person name="Yamada K."/>
            <person name="Nakamura Y."/>
            <person name="Ichinomiya M."/>
            <person name="Sato N."/>
            <person name="Blanc-Mathieu R."/>
            <person name="Endo H."/>
            <person name="Kuwata A."/>
            <person name="Ogata H."/>
        </authorList>
    </citation>
    <scope>NUCLEOTIDE SEQUENCE [LARGE SCALE GENOMIC DNA]</scope>
</reference>
<keyword evidence="8" id="KW-1185">Reference proteome</keyword>
<evidence type="ECO:0000259" key="6">
    <source>
        <dbReference type="SMART" id="SM00724"/>
    </source>
</evidence>
<name>A0A9W7GL82_9STRA</name>
<keyword evidence="2 5" id="KW-0812">Transmembrane</keyword>
<dbReference type="SMART" id="SM00724">
    <property type="entry name" value="TLC"/>
    <property type="match status" value="1"/>
</dbReference>
<dbReference type="PROSITE" id="PS51257">
    <property type="entry name" value="PROKAR_LIPOPROTEIN"/>
    <property type="match status" value="1"/>
</dbReference>
<keyword evidence="4 5" id="KW-0472">Membrane</keyword>
<dbReference type="GO" id="GO:0005783">
    <property type="term" value="C:endoplasmic reticulum"/>
    <property type="evidence" value="ECO:0007669"/>
    <property type="project" value="TreeGrafter"/>
</dbReference>
<feature type="transmembrane region" description="Helical" evidence="5">
    <location>
        <begin position="216"/>
        <end position="238"/>
    </location>
</feature>
<accession>A0A9W7GL82</accession>
<gene>
    <name evidence="7" type="ORF">TrCOL_g1161</name>
</gene>
<evidence type="ECO:0000256" key="5">
    <source>
        <dbReference type="SAM" id="Phobius"/>
    </source>
</evidence>
<comment type="subcellular location">
    <subcellularLocation>
        <location evidence="1">Membrane</location>
        <topology evidence="1">Multi-pass membrane protein</topology>
    </subcellularLocation>
</comment>
<evidence type="ECO:0000256" key="1">
    <source>
        <dbReference type="ARBA" id="ARBA00004141"/>
    </source>
</evidence>
<dbReference type="InterPro" id="IPR006634">
    <property type="entry name" value="TLC-dom"/>
</dbReference>
<feature type="transmembrane region" description="Helical" evidence="5">
    <location>
        <begin position="21"/>
        <end position="42"/>
    </location>
</feature>
<dbReference type="PANTHER" id="PTHR13439:SF0">
    <property type="entry name" value="TOPOISOMERASE I DAMAGE AFFECTED PROTEIN 4"/>
    <property type="match status" value="1"/>
</dbReference>
<dbReference type="GO" id="GO:0016020">
    <property type="term" value="C:membrane"/>
    <property type="evidence" value="ECO:0007669"/>
    <property type="project" value="UniProtKB-SubCell"/>
</dbReference>